<dbReference type="InterPro" id="IPR001752">
    <property type="entry name" value="Kinesin_motor_dom"/>
</dbReference>
<keyword evidence="4 7" id="KW-0067">ATP-binding</keyword>
<sequence>MSATAEKPQLVKNIDQCKQVDSLVSMLSDLMFNSKENIDQSLIDSWNKGKTDHVKLFSKIMSSCLEGQQESVLQDLLLKGNVTDTCSTKETYKCCSFCLREGDCDHWYKLEAQEKELMELKALLSETREQFITLQTQLQNDFTELEIQIHEFSVGASRYHQAIKENRHLYNILQELREYIGNDGSLMVFDPCKSQNTRKIFQFNKVFGPATSQGEVYKETQSLIRSVMDGYNVCIFAYGQTGAGKTYTMCGSSNGSCEELGINHMALNDLFQISSIREDIKYDIHVQMVEIYNEQVRDLLAEDGANTKYPFMLIFFLSNWILVRYHNSTLEIMNCSGNGGLSIPNASIRGVQSTADVLNLMILRKPAFSSTAMNHRSSRSHSVLTIHVHGKDISGNTTRSCLHLVDLAGSERVDKSEVTGDQLKEAQHINKSLSCLGDVITALAQKNSHIPHRNSKLTQLLQNSLGGNAKMLMFIHVSPESDSHGETISTLKFAQRASTVELGAPHQNKESSEIQNLKEQIDNLKKALMIKEEKFVHPYKLKENTPVSERSKQMTDHTPLCPRRLSIENGSVPKAGTTANPDSKVLKSPVSRLKYTTDGTPTCNRRLSSEGLSCESNQKEHESSASHLCSNIGPEANASLNSENFVAGTKYFQQSSPITCNTHAQSRLPRIASSCTLDNDSLNQTRKLDEATPNKINSVTKLDTRDSNKGAISKGSHIRKSLQSLGRLINGSERRNNQCQTETVSSKFVRTLTSTKSHQLLPMPGSSVSRRSSLGGKSVDSEPPNCKDAATSPSIREGNNKEMITMKRNSSDNDKYFY</sequence>
<dbReference type="Pfam" id="PF00225">
    <property type="entry name" value="Kinesin"/>
    <property type="match status" value="1"/>
</dbReference>
<evidence type="ECO:0000259" key="10">
    <source>
        <dbReference type="PROSITE" id="PS50067"/>
    </source>
</evidence>
<evidence type="ECO:0000256" key="7">
    <source>
        <dbReference type="PROSITE-ProRule" id="PRU00283"/>
    </source>
</evidence>
<dbReference type="FunFam" id="3.40.850.10:FF:000044">
    <property type="entry name" value="p-loop containing nucleoside triphosphate hydrolases superfamily protein"/>
    <property type="match status" value="1"/>
</dbReference>
<evidence type="ECO:0000256" key="2">
    <source>
        <dbReference type="ARBA" id="ARBA00022701"/>
    </source>
</evidence>
<dbReference type="PANTHER" id="PTHR47972">
    <property type="entry name" value="KINESIN-LIKE PROTEIN KLP-3"/>
    <property type="match status" value="1"/>
</dbReference>
<feature type="region of interest" description="Disordered" evidence="9">
    <location>
        <begin position="596"/>
        <end position="619"/>
    </location>
</feature>
<evidence type="ECO:0000256" key="1">
    <source>
        <dbReference type="ARBA" id="ARBA00010899"/>
    </source>
</evidence>
<accession>A0A9E7HLV6</accession>
<feature type="compositionally biased region" description="Low complexity" evidence="9">
    <location>
        <begin position="765"/>
        <end position="778"/>
    </location>
</feature>
<dbReference type="InterPro" id="IPR027640">
    <property type="entry name" value="Kinesin-like_fam"/>
</dbReference>
<evidence type="ECO:0000256" key="3">
    <source>
        <dbReference type="ARBA" id="ARBA00022741"/>
    </source>
</evidence>
<keyword evidence="5 8" id="KW-0175">Coiled coil</keyword>
<feature type="domain" description="Kinesin motor" evidence="10">
    <location>
        <begin position="171"/>
        <end position="500"/>
    </location>
</feature>
<dbReference type="GO" id="GO:0005874">
    <property type="term" value="C:microtubule"/>
    <property type="evidence" value="ECO:0007669"/>
    <property type="project" value="UniProtKB-KW"/>
</dbReference>
<feature type="region of interest" description="Disordered" evidence="9">
    <location>
        <begin position="755"/>
        <end position="818"/>
    </location>
</feature>
<feature type="compositionally biased region" description="Basic and acidic residues" evidence="9">
    <location>
        <begin position="545"/>
        <end position="555"/>
    </location>
</feature>
<organism evidence="11 12">
    <name type="scientific">Musa troglodytarum</name>
    <name type="common">fe'i banana</name>
    <dbReference type="NCBI Taxonomy" id="320322"/>
    <lineage>
        <taxon>Eukaryota</taxon>
        <taxon>Viridiplantae</taxon>
        <taxon>Streptophyta</taxon>
        <taxon>Embryophyta</taxon>
        <taxon>Tracheophyta</taxon>
        <taxon>Spermatophyta</taxon>
        <taxon>Magnoliopsida</taxon>
        <taxon>Liliopsida</taxon>
        <taxon>Zingiberales</taxon>
        <taxon>Musaceae</taxon>
        <taxon>Musa</taxon>
    </lineage>
</organism>
<dbReference type="Gene3D" id="3.40.850.10">
    <property type="entry name" value="Kinesin motor domain"/>
    <property type="match status" value="1"/>
</dbReference>
<proteinExistence type="inferred from homology"/>
<dbReference type="AlphaFoldDB" id="A0A9E7HLV6"/>
<keyword evidence="6 7" id="KW-0505">Motor protein</keyword>
<dbReference type="GO" id="GO:0003777">
    <property type="term" value="F:microtubule motor activity"/>
    <property type="evidence" value="ECO:0007669"/>
    <property type="project" value="InterPro"/>
</dbReference>
<keyword evidence="12" id="KW-1185">Reference proteome</keyword>
<dbReference type="PANTHER" id="PTHR47972:SF4">
    <property type="entry name" value="KINESIN-LIKE PROTEIN KIN-14L"/>
    <property type="match status" value="1"/>
</dbReference>
<dbReference type="GO" id="GO:0005524">
    <property type="term" value="F:ATP binding"/>
    <property type="evidence" value="ECO:0007669"/>
    <property type="project" value="UniProtKB-UniRule"/>
</dbReference>
<keyword evidence="2" id="KW-0493">Microtubule</keyword>
<keyword evidence="3 7" id="KW-0547">Nucleotide-binding</keyword>
<feature type="binding site" evidence="7">
    <location>
        <begin position="239"/>
        <end position="246"/>
    </location>
    <ligand>
        <name>ATP</name>
        <dbReference type="ChEBI" id="CHEBI:30616"/>
    </ligand>
</feature>
<dbReference type="SUPFAM" id="SSF52540">
    <property type="entry name" value="P-loop containing nucleoside triphosphate hydrolases"/>
    <property type="match status" value="1"/>
</dbReference>
<gene>
    <name evidence="11" type="ORF">MUK42_33278</name>
</gene>
<dbReference type="PROSITE" id="PS50067">
    <property type="entry name" value="KINESIN_MOTOR_2"/>
    <property type="match status" value="1"/>
</dbReference>
<dbReference type="OrthoDB" id="3176171at2759"/>
<feature type="compositionally biased region" description="Polar residues" evidence="9">
    <location>
        <begin position="597"/>
        <end position="616"/>
    </location>
</feature>
<dbReference type="PRINTS" id="PR00380">
    <property type="entry name" value="KINESINHEAVY"/>
</dbReference>
<evidence type="ECO:0000256" key="6">
    <source>
        <dbReference type="ARBA" id="ARBA00023175"/>
    </source>
</evidence>
<dbReference type="InterPro" id="IPR027417">
    <property type="entry name" value="P-loop_NTPase"/>
</dbReference>
<evidence type="ECO:0000256" key="5">
    <source>
        <dbReference type="ARBA" id="ARBA00023054"/>
    </source>
</evidence>
<protein>
    <submittedName>
        <fullName evidence="11">KISc</fullName>
    </submittedName>
</protein>
<evidence type="ECO:0000313" key="12">
    <source>
        <dbReference type="Proteomes" id="UP001055439"/>
    </source>
</evidence>
<dbReference type="Proteomes" id="UP001055439">
    <property type="component" value="Chromosome 8"/>
</dbReference>
<comment type="similarity">
    <text evidence="1">Belongs to the TRAFAC class myosin-kinesin ATPase superfamily. Kinesin family. KIN-14 subfamily.</text>
</comment>
<dbReference type="InterPro" id="IPR036961">
    <property type="entry name" value="Kinesin_motor_dom_sf"/>
</dbReference>
<dbReference type="GO" id="GO:0008017">
    <property type="term" value="F:microtubule binding"/>
    <property type="evidence" value="ECO:0007669"/>
    <property type="project" value="InterPro"/>
</dbReference>
<feature type="coiled-coil region" evidence="8">
    <location>
        <begin position="507"/>
        <end position="534"/>
    </location>
</feature>
<dbReference type="GO" id="GO:0007018">
    <property type="term" value="P:microtubule-based movement"/>
    <property type="evidence" value="ECO:0007669"/>
    <property type="project" value="InterPro"/>
</dbReference>
<reference evidence="11" key="1">
    <citation type="submission" date="2022-05" db="EMBL/GenBank/DDBJ databases">
        <title>The Musa troglodytarum L. genome provides insights into the mechanism of non-climacteric behaviour and enrichment of carotenoids.</title>
        <authorList>
            <person name="Wang J."/>
        </authorList>
    </citation>
    <scope>NUCLEOTIDE SEQUENCE</scope>
    <source>
        <tissue evidence="11">Leaf</tissue>
    </source>
</reference>
<name>A0A9E7HLV6_9LILI</name>
<evidence type="ECO:0000256" key="8">
    <source>
        <dbReference type="SAM" id="Coils"/>
    </source>
</evidence>
<evidence type="ECO:0000256" key="9">
    <source>
        <dbReference type="SAM" id="MobiDB-lite"/>
    </source>
</evidence>
<feature type="compositionally biased region" description="Basic and acidic residues" evidence="9">
    <location>
        <begin position="809"/>
        <end position="818"/>
    </location>
</feature>
<evidence type="ECO:0000313" key="11">
    <source>
        <dbReference type="EMBL" id="URE35530.1"/>
    </source>
</evidence>
<feature type="region of interest" description="Disordered" evidence="9">
    <location>
        <begin position="545"/>
        <end position="582"/>
    </location>
</feature>
<dbReference type="EMBL" id="CP097510">
    <property type="protein sequence ID" value="URE35530.1"/>
    <property type="molecule type" value="Genomic_DNA"/>
</dbReference>
<evidence type="ECO:0000256" key="4">
    <source>
        <dbReference type="ARBA" id="ARBA00022840"/>
    </source>
</evidence>
<dbReference type="SMART" id="SM00129">
    <property type="entry name" value="KISc"/>
    <property type="match status" value="1"/>
</dbReference>